<keyword evidence="2" id="KW-1185">Reference proteome</keyword>
<accession>A0A4R1PPZ9</accession>
<dbReference type="EMBL" id="SLUI01000017">
    <property type="protein sequence ID" value="TCL33581.1"/>
    <property type="molecule type" value="Genomic_DNA"/>
</dbReference>
<evidence type="ECO:0000313" key="1">
    <source>
        <dbReference type="EMBL" id="TCL33581.1"/>
    </source>
</evidence>
<name>A0A4R1PPZ9_9FIRM</name>
<sequence length="127" mass="14243">MKYTGEKAFVGKSGVFKVLQYMPAEAEIKISLKSTLSFEEEEFGEEQETELLDRANADIIIGIAYDDIDEIWETTSLNVPTLGLAGVNEFLLALFEQQDQLSAVEDVIAVLKELLNQSEVVWGVDYF</sequence>
<protein>
    <submittedName>
        <fullName evidence="1">Uncharacterized protein</fullName>
    </submittedName>
</protein>
<comment type="caution">
    <text evidence="1">The sequence shown here is derived from an EMBL/GenBank/DDBJ whole genome shotgun (WGS) entry which is preliminary data.</text>
</comment>
<dbReference type="Proteomes" id="UP000295063">
    <property type="component" value="Unassembled WGS sequence"/>
</dbReference>
<organism evidence="1 2">
    <name type="scientific">Anaerospora hongkongensis</name>
    <dbReference type="NCBI Taxonomy" id="244830"/>
    <lineage>
        <taxon>Bacteria</taxon>
        <taxon>Bacillati</taxon>
        <taxon>Bacillota</taxon>
        <taxon>Negativicutes</taxon>
        <taxon>Selenomonadales</taxon>
        <taxon>Sporomusaceae</taxon>
        <taxon>Anaerospora</taxon>
    </lineage>
</organism>
<gene>
    <name evidence="1" type="ORF">EV210_11739</name>
</gene>
<proteinExistence type="predicted"/>
<dbReference type="RefSeq" id="WP_132083072.1">
    <property type="nucleotide sequence ID" value="NZ_SLUI01000017.1"/>
</dbReference>
<dbReference type="OrthoDB" id="9966652at2"/>
<reference evidence="1 2" key="1">
    <citation type="submission" date="2019-03" db="EMBL/GenBank/DDBJ databases">
        <title>Genomic Encyclopedia of Type Strains, Phase IV (KMG-IV): sequencing the most valuable type-strain genomes for metagenomic binning, comparative biology and taxonomic classification.</title>
        <authorList>
            <person name="Goeker M."/>
        </authorList>
    </citation>
    <scope>NUCLEOTIDE SEQUENCE [LARGE SCALE GENOMIC DNA]</scope>
    <source>
        <strain evidence="1 2">DSM 15969</strain>
    </source>
</reference>
<dbReference type="AlphaFoldDB" id="A0A4R1PPZ9"/>
<evidence type="ECO:0000313" key="2">
    <source>
        <dbReference type="Proteomes" id="UP000295063"/>
    </source>
</evidence>